<gene>
    <name evidence="1" type="ORF">BDBG_08905</name>
</gene>
<evidence type="ECO:0000313" key="2">
    <source>
        <dbReference type="Proteomes" id="UP000002038"/>
    </source>
</evidence>
<dbReference type="Proteomes" id="UP000002038">
    <property type="component" value="Unassembled WGS sequence"/>
</dbReference>
<accession>A0A179V0A5</accession>
<proteinExistence type="predicted"/>
<dbReference type="AlphaFoldDB" id="A0A179V0A5"/>
<dbReference type="VEuPathDB" id="FungiDB:BDBG_08905"/>
<name>A0A179V0A5_BLAGS</name>
<protein>
    <submittedName>
        <fullName evidence="1">Uncharacterized protein</fullName>
    </submittedName>
</protein>
<organism evidence="1 2">
    <name type="scientific">Blastomyces gilchristii (strain SLH14081)</name>
    <name type="common">Blastomyces dermatitidis</name>
    <dbReference type="NCBI Taxonomy" id="559298"/>
    <lineage>
        <taxon>Eukaryota</taxon>
        <taxon>Fungi</taxon>
        <taxon>Dikarya</taxon>
        <taxon>Ascomycota</taxon>
        <taxon>Pezizomycotina</taxon>
        <taxon>Eurotiomycetes</taxon>
        <taxon>Eurotiomycetidae</taxon>
        <taxon>Onygenales</taxon>
        <taxon>Ajellomycetaceae</taxon>
        <taxon>Blastomyces</taxon>
    </lineage>
</organism>
<dbReference type="KEGG" id="bgh:BDBG_08905"/>
<dbReference type="GeneID" id="8501354"/>
<evidence type="ECO:0000313" key="1">
    <source>
        <dbReference type="EMBL" id="OAT13766.1"/>
    </source>
</evidence>
<dbReference type="RefSeq" id="XP_031581101.1">
    <property type="nucleotide sequence ID" value="XM_031723779.1"/>
</dbReference>
<dbReference type="EMBL" id="GG657478">
    <property type="protein sequence ID" value="OAT13766.1"/>
    <property type="molecule type" value="Genomic_DNA"/>
</dbReference>
<keyword evidence="2" id="KW-1185">Reference proteome</keyword>
<sequence>MQKPIRTGYEWATGAKSKTRSLLRTRRLQYLFGLALRSRYKLRSLTIPEAYQGSKALELHEAPQQLSLKRQAAGLQPDHWLTQVQTDQYYNLLDPHDAFAFDKGVKKNVWPCALRQTYQIWG</sequence>
<reference evidence="2" key="1">
    <citation type="journal article" date="2015" name="PLoS Genet.">
        <title>The dynamic genome and transcriptome of the human fungal pathogen Blastomyces and close relative Emmonsia.</title>
        <authorList>
            <person name="Munoz J.F."/>
            <person name="Gauthier G.M."/>
            <person name="Desjardins C.A."/>
            <person name="Gallo J.E."/>
            <person name="Holder J."/>
            <person name="Sullivan T.D."/>
            <person name="Marty A.J."/>
            <person name="Carmen J.C."/>
            <person name="Chen Z."/>
            <person name="Ding L."/>
            <person name="Gujja S."/>
            <person name="Magrini V."/>
            <person name="Misas E."/>
            <person name="Mitreva M."/>
            <person name="Priest M."/>
            <person name="Saif S."/>
            <person name="Whiston E.A."/>
            <person name="Young S."/>
            <person name="Zeng Q."/>
            <person name="Goldman W.E."/>
            <person name="Mardis E.R."/>
            <person name="Taylor J.W."/>
            <person name="McEwen J.G."/>
            <person name="Clay O.K."/>
            <person name="Klein B.S."/>
            <person name="Cuomo C.A."/>
        </authorList>
    </citation>
    <scope>NUCLEOTIDE SEQUENCE [LARGE SCALE GENOMIC DNA]</scope>
    <source>
        <strain evidence="2">SLH14081</strain>
    </source>
</reference>